<evidence type="ECO:0000256" key="1">
    <source>
        <dbReference type="ARBA" id="ARBA00004123"/>
    </source>
</evidence>
<accession>A0ABC8L2G0</accession>
<sequence>MWWFATSETIHNADCCSLQVRDYSLHLLLQSDNGMCTIRISVTCFVLIIVNRHLYYNVDNLNSVVLNPLLQDLVTTPFFRYFKNEFPEPFKRPYNIAGLPSDNQEGKPQAAVDRTIDNIAFRGWVESNNPWTHDSDLEWKLVYIGSAEDETYDQTLESVFVGPVNVGNYHFVLQAGPPDPSKIREKDIIGVTYPLNHPF</sequence>
<dbReference type="PANTHER" id="PTHR12040:SF18">
    <property type="entry name" value="HISTONE CHAPERONE ASF1B"/>
    <property type="match status" value="1"/>
</dbReference>
<evidence type="ECO:0000256" key="4">
    <source>
        <dbReference type="ARBA" id="ARBA00023136"/>
    </source>
</evidence>
<dbReference type="Proteomes" id="UP001642260">
    <property type="component" value="Unassembled WGS sequence"/>
</dbReference>
<keyword evidence="3" id="KW-0805">Transcription regulation</keyword>
<evidence type="ECO:0000256" key="7">
    <source>
        <dbReference type="ARBA" id="ARBA00023242"/>
    </source>
</evidence>
<comment type="similarity">
    <text evidence="2">Belongs to the ASF1 family.</text>
</comment>
<evidence type="ECO:0000256" key="6">
    <source>
        <dbReference type="ARBA" id="ARBA00023186"/>
    </source>
</evidence>
<protein>
    <submittedName>
        <fullName evidence="8">Uncharacterized protein</fullName>
    </submittedName>
</protein>
<evidence type="ECO:0000313" key="8">
    <source>
        <dbReference type="EMBL" id="CAH8366442.1"/>
    </source>
</evidence>
<evidence type="ECO:0000256" key="5">
    <source>
        <dbReference type="ARBA" id="ARBA00023163"/>
    </source>
</evidence>
<dbReference type="PANTHER" id="PTHR12040">
    <property type="entry name" value="ANTI-SILENCING PROTEIN 1"/>
    <property type="match status" value="1"/>
</dbReference>
<gene>
    <name evidence="8" type="ORF">ERUC_LOCUS30584</name>
</gene>
<name>A0ABC8L2G0_ERUVS</name>
<dbReference type="GO" id="GO:0005634">
    <property type="term" value="C:nucleus"/>
    <property type="evidence" value="ECO:0007669"/>
    <property type="project" value="UniProtKB-SubCell"/>
</dbReference>
<dbReference type="SUPFAM" id="SSF101546">
    <property type="entry name" value="ASF1-like"/>
    <property type="match status" value="1"/>
</dbReference>
<dbReference type="Gene3D" id="2.60.40.1490">
    <property type="entry name" value="Histone chaperone ASF1-like"/>
    <property type="match status" value="1"/>
</dbReference>
<evidence type="ECO:0000256" key="3">
    <source>
        <dbReference type="ARBA" id="ARBA00023015"/>
    </source>
</evidence>
<dbReference type="EMBL" id="CAKOAT010398488">
    <property type="protein sequence ID" value="CAH8366442.1"/>
    <property type="molecule type" value="Genomic_DNA"/>
</dbReference>
<comment type="caution">
    <text evidence="8">The sequence shown here is derived from an EMBL/GenBank/DDBJ whole genome shotgun (WGS) entry which is preliminary data.</text>
</comment>
<reference evidence="8 9" key="1">
    <citation type="submission" date="2022-03" db="EMBL/GenBank/DDBJ databases">
        <authorList>
            <person name="Macdonald S."/>
            <person name="Ahmed S."/>
            <person name="Newling K."/>
        </authorList>
    </citation>
    <scope>NUCLEOTIDE SEQUENCE [LARGE SCALE GENOMIC DNA]</scope>
</reference>
<dbReference type="AlphaFoldDB" id="A0ABC8L2G0"/>
<organism evidence="8 9">
    <name type="scientific">Eruca vesicaria subsp. sativa</name>
    <name type="common">Garden rocket</name>
    <name type="synonym">Eruca sativa</name>
    <dbReference type="NCBI Taxonomy" id="29727"/>
    <lineage>
        <taxon>Eukaryota</taxon>
        <taxon>Viridiplantae</taxon>
        <taxon>Streptophyta</taxon>
        <taxon>Embryophyta</taxon>
        <taxon>Tracheophyta</taxon>
        <taxon>Spermatophyta</taxon>
        <taxon>Magnoliopsida</taxon>
        <taxon>eudicotyledons</taxon>
        <taxon>Gunneridae</taxon>
        <taxon>Pentapetalae</taxon>
        <taxon>rosids</taxon>
        <taxon>malvids</taxon>
        <taxon>Brassicales</taxon>
        <taxon>Brassicaceae</taxon>
        <taxon>Brassiceae</taxon>
        <taxon>Eruca</taxon>
    </lineage>
</organism>
<dbReference type="InterPro" id="IPR037192">
    <property type="entry name" value="ERO1-like_sf"/>
</dbReference>
<keyword evidence="9" id="KW-1185">Reference proteome</keyword>
<keyword evidence="7" id="KW-0539">Nucleus</keyword>
<dbReference type="InterPro" id="IPR006818">
    <property type="entry name" value="ASF1-like"/>
</dbReference>
<comment type="subcellular location">
    <subcellularLocation>
        <location evidence="1">Nucleus</location>
    </subcellularLocation>
</comment>
<evidence type="ECO:0000313" key="9">
    <source>
        <dbReference type="Proteomes" id="UP001642260"/>
    </source>
</evidence>
<dbReference type="InterPro" id="IPR036747">
    <property type="entry name" value="ASF1-like_sf"/>
</dbReference>
<dbReference type="Pfam" id="PF04729">
    <property type="entry name" value="ASF1_hist_chap"/>
    <property type="match status" value="1"/>
</dbReference>
<proteinExistence type="inferred from homology"/>
<keyword evidence="5" id="KW-0804">Transcription</keyword>
<evidence type="ECO:0000256" key="2">
    <source>
        <dbReference type="ARBA" id="ARBA00006051"/>
    </source>
</evidence>
<keyword evidence="6" id="KW-0143">Chaperone</keyword>
<dbReference type="SUPFAM" id="SSF110019">
    <property type="entry name" value="ERO1-like"/>
    <property type="match status" value="1"/>
</dbReference>
<keyword evidence="4" id="KW-0472">Membrane</keyword>